<protein>
    <submittedName>
        <fullName evidence="1">Uncharacterized protein</fullName>
    </submittedName>
</protein>
<organism evidence="1 2">
    <name type="scientific">Priestia megaterium</name>
    <name type="common">Bacillus megaterium</name>
    <dbReference type="NCBI Taxonomy" id="1404"/>
    <lineage>
        <taxon>Bacteria</taxon>
        <taxon>Bacillati</taxon>
        <taxon>Bacillota</taxon>
        <taxon>Bacilli</taxon>
        <taxon>Bacillales</taxon>
        <taxon>Bacillaceae</taxon>
        <taxon>Priestia</taxon>
    </lineage>
</organism>
<reference evidence="1 2" key="1">
    <citation type="submission" date="2019-10" db="EMBL/GenBank/DDBJ databases">
        <title>Complete genome sequences for adaption low water activity.</title>
        <authorList>
            <person name="Zhao L."/>
            <person name="Zhong J."/>
        </authorList>
    </citation>
    <scope>NUCLEOTIDE SEQUENCE [LARGE SCALE GENOMIC DNA]</scope>
    <source>
        <strain evidence="1 2">FDU301</strain>
        <plasmid evidence="2">pfdu301a</plasmid>
    </source>
</reference>
<evidence type="ECO:0000313" key="2">
    <source>
        <dbReference type="Proteomes" id="UP000501076"/>
    </source>
</evidence>
<keyword evidence="1" id="KW-0614">Plasmid</keyword>
<dbReference type="EMBL" id="CP045273">
    <property type="protein sequence ID" value="QJX80520.1"/>
    <property type="molecule type" value="Genomic_DNA"/>
</dbReference>
<evidence type="ECO:0000313" key="1">
    <source>
        <dbReference type="EMBL" id="QJX80520.1"/>
    </source>
</evidence>
<proteinExistence type="predicted"/>
<sequence length="198" mass="22938">MKTKSLGESKRDKAMNQLTELCTQHSEQNIAINKLTNVNNETLLLNKKEIEMRCKMQNELRELIQTSVQEASYYKVPKTTTKYSKHPESNCYIVDIDVEEDDMSDLELHCYIDSIEGGIRLFSFFRVSFVIEAGMFDYDGFFYSTRGYGAGSEEDFFHRFSNTIGETYLDNIVSVVNSATFRMLYQNKKMELATLNIN</sequence>
<dbReference type="AlphaFoldDB" id="A0A6M6E125"/>
<dbReference type="RefSeq" id="WP_171778512.1">
    <property type="nucleotide sequence ID" value="NZ_CP045273.1"/>
</dbReference>
<gene>
    <name evidence="1" type="ORF">FDZ14_31005</name>
</gene>
<geneLocation type="plasmid" evidence="2">
    <name>pfdu301a</name>
</geneLocation>
<name>A0A6M6E125_PRIMG</name>
<accession>A0A6M6E125</accession>
<dbReference type="Proteomes" id="UP000501076">
    <property type="component" value="Plasmid pFDU301A"/>
</dbReference>